<evidence type="ECO:0000313" key="2">
    <source>
        <dbReference type="EMBL" id="MFC4590588.1"/>
    </source>
</evidence>
<accession>A0ABV9EN83</accession>
<feature type="transmembrane region" description="Helical" evidence="1">
    <location>
        <begin position="156"/>
        <end position="178"/>
    </location>
</feature>
<gene>
    <name evidence="2" type="ORF">ACFO8L_31145</name>
</gene>
<proteinExistence type="predicted"/>
<sequence>MSATTRRLLLCGAVAGPLFVVAFLVEGATRANYNPLRHPVSSLELGDSGWTQSANFIVVGLLTLAFAVGLWRALRPFGGSTLGPVLVGAHALGLVGAGLFITDPVSGYPLGTPDKILQATTHGTLHDLVSIPTFVGWPIACIVLAVHFLRWRKPGWAVYSAATALVFMGAFVLASMGFSQVAALVDLGGLFQRTAIIAGFTWITLLAVHLLTTTRD</sequence>
<feature type="transmembrane region" description="Helical" evidence="1">
    <location>
        <begin position="190"/>
        <end position="211"/>
    </location>
</feature>
<protein>
    <submittedName>
        <fullName evidence="2">DUF998 domain-containing protein</fullName>
    </submittedName>
</protein>
<dbReference type="Pfam" id="PF06197">
    <property type="entry name" value="DUF998"/>
    <property type="match status" value="1"/>
</dbReference>
<evidence type="ECO:0000313" key="3">
    <source>
        <dbReference type="Proteomes" id="UP001595891"/>
    </source>
</evidence>
<dbReference type="RefSeq" id="WP_262846507.1">
    <property type="nucleotide sequence ID" value="NZ_JANZYP010000047.1"/>
</dbReference>
<reference evidence="3" key="1">
    <citation type="journal article" date="2019" name="Int. J. Syst. Evol. Microbiol.">
        <title>The Global Catalogue of Microorganisms (GCM) 10K type strain sequencing project: providing services to taxonomists for standard genome sequencing and annotation.</title>
        <authorList>
            <consortium name="The Broad Institute Genomics Platform"/>
            <consortium name="The Broad Institute Genome Sequencing Center for Infectious Disease"/>
            <person name="Wu L."/>
            <person name="Ma J."/>
        </authorList>
    </citation>
    <scope>NUCLEOTIDE SEQUENCE [LARGE SCALE GENOMIC DNA]</scope>
    <source>
        <strain evidence="3">CCUG 49560</strain>
    </source>
</reference>
<dbReference type="EMBL" id="JBHSFN010000024">
    <property type="protein sequence ID" value="MFC4590588.1"/>
    <property type="molecule type" value="Genomic_DNA"/>
</dbReference>
<keyword evidence="3" id="KW-1185">Reference proteome</keyword>
<keyword evidence="1" id="KW-0472">Membrane</keyword>
<keyword evidence="1" id="KW-0812">Transmembrane</keyword>
<organism evidence="2 3">
    <name type="scientific">Sphaerisporangium corydalis</name>
    <dbReference type="NCBI Taxonomy" id="1441875"/>
    <lineage>
        <taxon>Bacteria</taxon>
        <taxon>Bacillati</taxon>
        <taxon>Actinomycetota</taxon>
        <taxon>Actinomycetes</taxon>
        <taxon>Streptosporangiales</taxon>
        <taxon>Streptosporangiaceae</taxon>
        <taxon>Sphaerisporangium</taxon>
    </lineage>
</organism>
<evidence type="ECO:0000256" key="1">
    <source>
        <dbReference type="SAM" id="Phobius"/>
    </source>
</evidence>
<dbReference type="InterPro" id="IPR009339">
    <property type="entry name" value="DUF998"/>
</dbReference>
<dbReference type="Proteomes" id="UP001595891">
    <property type="component" value="Unassembled WGS sequence"/>
</dbReference>
<feature type="transmembrane region" description="Helical" evidence="1">
    <location>
        <begin position="81"/>
        <end position="101"/>
    </location>
</feature>
<comment type="caution">
    <text evidence="2">The sequence shown here is derived from an EMBL/GenBank/DDBJ whole genome shotgun (WGS) entry which is preliminary data.</text>
</comment>
<feature type="transmembrane region" description="Helical" evidence="1">
    <location>
        <begin position="51"/>
        <end position="74"/>
    </location>
</feature>
<feature type="transmembrane region" description="Helical" evidence="1">
    <location>
        <begin position="129"/>
        <end position="149"/>
    </location>
</feature>
<keyword evidence="1" id="KW-1133">Transmembrane helix</keyword>
<name>A0ABV9EN83_9ACTN</name>